<dbReference type="GO" id="GO:0016301">
    <property type="term" value="F:kinase activity"/>
    <property type="evidence" value="ECO:0007669"/>
    <property type="project" value="InterPro"/>
</dbReference>
<dbReference type="SUPFAM" id="SSF56059">
    <property type="entry name" value="Glutathione synthetase ATP-binding domain-like"/>
    <property type="match status" value="1"/>
</dbReference>
<dbReference type="GO" id="GO:0005524">
    <property type="term" value="F:ATP binding"/>
    <property type="evidence" value="ECO:0007669"/>
    <property type="project" value="InterPro"/>
</dbReference>
<reference evidence="2 3" key="2">
    <citation type="submission" date="2019-09" db="EMBL/GenBank/DDBJ databases">
        <authorList>
            <person name="Jin C."/>
        </authorList>
    </citation>
    <scope>NUCLEOTIDE SEQUENCE [LARGE SCALE GENOMIC DNA]</scope>
    <source>
        <strain evidence="2 3">AN110305</strain>
    </source>
</reference>
<dbReference type="InterPro" id="IPR002192">
    <property type="entry name" value="PPDK_AMP/ATP-bd"/>
</dbReference>
<dbReference type="Gene3D" id="3.30.470.20">
    <property type="entry name" value="ATP-grasp fold, B domain"/>
    <property type="match status" value="1"/>
</dbReference>
<dbReference type="Proteomes" id="UP000323454">
    <property type="component" value="Unassembled WGS sequence"/>
</dbReference>
<keyword evidence="3" id="KW-1185">Reference proteome</keyword>
<dbReference type="OrthoDB" id="1108665at2"/>
<sequence>MADRDIRPAAVVGELLDLTRFRQLAGTLGGYPYVKLVVDRDGPTIHFIDSADNPLHVRYIAEEILGVPTTELMRDIDAFNHDVLHRPDRRFYLGLLALHGTADGDVLSLETVEADTMDADLLRYFYGYVRDHVDASVPLVLKPANHLQEQQIADIPPAELPRLLAHELFSSASFVPLNPGATRGRLRVFRSEREYRDTANPVRWHDIIVMPRVPDDIPRLSGIINAEHTTPLSHTNILATGWGIPNAVRLGILDRPATSRLDGSWVDYRVEASGADVHLEPAATPTDLDVRPPWAEEPVTLAPPEVAATPIVALSDLRGDAHYRFGTKAANLGELCHVLAHGSSRWLGFYRVPRPPRDNLLGYLATQLGVADPADTDALSAAAARLLAEHTAVPRGIALPFSLQQRFLESSPAIQQAIGRLKMALEIGAVEVDPLCRDLQRLITTTRLPEDMRRMIDDAIVTHLSGVGRFVVRSSSNAEDLAGFSAAGVYESLRHVGTADTVVDAVREVWASMLSTRSVLLRQQAGIPLADSYMGVIVQEQVPASVGGVLVTCNPLNRKDFRNVYVNMSARSVTEVVEGGHAPLQHLYNTVEGGGRTLSLGAEETDVDAATKERLGRLALIGRLLQSHFSPDYTYATPVDIEWVLDGDRFQLLQLRPYRMPE</sequence>
<accession>A0A5B2W7H5</accession>
<dbReference type="InterPro" id="IPR051549">
    <property type="entry name" value="PEP_Utilizing_Enz"/>
</dbReference>
<dbReference type="Pfam" id="PF01326">
    <property type="entry name" value="PPDK_N"/>
    <property type="match status" value="1"/>
</dbReference>
<evidence type="ECO:0000313" key="3">
    <source>
        <dbReference type="Proteomes" id="UP000323454"/>
    </source>
</evidence>
<dbReference type="PANTHER" id="PTHR43615">
    <property type="entry name" value="PHOSPHOENOLPYRUVATE SYNTHASE-RELATED"/>
    <property type="match status" value="1"/>
</dbReference>
<reference evidence="2 3" key="1">
    <citation type="submission" date="2019-09" db="EMBL/GenBank/DDBJ databases">
        <title>Goodfellowia gen. nov., a new genus of the Pseudonocardineae related to Actinoalloteichus, containing Goodfellowia coeruleoviolacea gen. nov., comb. nov. gen. nov., comb. nov.</title>
        <authorList>
            <person name="Labeda D."/>
        </authorList>
    </citation>
    <scope>NUCLEOTIDE SEQUENCE [LARGE SCALE GENOMIC DNA]</scope>
    <source>
        <strain evidence="2 3">AN110305</strain>
    </source>
</reference>
<comment type="caution">
    <text evidence="2">The sequence shown here is derived from an EMBL/GenBank/DDBJ whole genome shotgun (WGS) entry which is preliminary data.</text>
</comment>
<dbReference type="Gene3D" id="3.30.1490.20">
    <property type="entry name" value="ATP-grasp fold, A domain"/>
    <property type="match status" value="1"/>
</dbReference>
<evidence type="ECO:0000313" key="2">
    <source>
        <dbReference type="EMBL" id="KAA2246768.1"/>
    </source>
</evidence>
<dbReference type="InterPro" id="IPR013815">
    <property type="entry name" value="ATP_grasp_subdomain_1"/>
</dbReference>
<name>A0A5B2W7H5_9PSEU</name>
<gene>
    <name evidence="2" type="ORF">F0L68_40525</name>
</gene>
<dbReference type="EMBL" id="VUOB01000129">
    <property type="protein sequence ID" value="KAA2246768.1"/>
    <property type="molecule type" value="Genomic_DNA"/>
</dbReference>
<protein>
    <submittedName>
        <fullName evidence="2">Phosphoenolpyruvate synthase</fullName>
    </submittedName>
</protein>
<evidence type="ECO:0000259" key="1">
    <source>
        <dbReference type="Pfam" id="PF01326"/>
    </source>
</evidence>
<dbReference type="AlphaFoldDB" id="A0A5B2W7H5"/>
<keyword evidence="2" id="KW-0670">Pyruvate</keyword>
<organism evidence="2 3">
    <name type="scientific">Solihabitans fulvus</name>
    <dbReference type="NCBI Taxonomy" id="1892852"/>
    <lineage>
        <taxon>Bacteria</taxon>
        <taxon>Bacillati</taxon>
        <taxon>Actinomycetota</taxon>
        <taxon>Actinomycetes</taxon>
        <taxon>Pseudonocardiales</taxon>
        <taxon>Pseudonocardiaceae</taxon>
        <taxon>Solihabitans</taxon>
    </lineage>
</organism>
<proteinExistence type="predicted"/>
<dbReference type="PANTHER" id="PTHR43615:SF1">
    <property type="entry name" value="PPDK_N DOMAIN-CONTAINING PROTEIN"/>
    <property type="match status" value="1"/>
</dbReference>
<feature type="domain" description="Pyruvate phosphate dikinase AMP/ATP-binding" evidence="1">
    <location>
        <begin position="389"/>
        <end position="659"/>
    </location>
</feature>